<reference evidence="3" key="1">
    <citation type="submission" date="2015-11" db="EMBL/GenBank/DDBJ databases">
        <authorList>
            <consortium name="Cross-ministerial Strategic Innovation Promotion Program (SIP) consortium"/>
            <person name="Tomihama T."/>
            <person name="Ikenaga M."/>
            <person name="Sakai M."/>
            <person name="Okubo T."/>
            <person name="Ikeda S."/>
        </authorList>
    </citation>
    <scope>NUCLEOTIDE SEQUENCE [LARGE SCALE GENOMIC DNA]</scope>
    <source>
        <strain evidence="3">S58</strain>
    </source>
</reference>
<dbReference type="InterPro" id="IPR024983">
    <property type="entry name" value="CHAT_dom"/>
</dbReference>
<reference evidence="3" key="3">
    <citation type="submission" date="2016-02" db="EMBL/GenBank/DDBJ databases">
        <title>Draft genome of pathogenic Streptomyces sp. in Japan.</title>
        <authorList>
            <person name="Tomihama T."/>
            <person name="Ikenaga M."/>
            <person name="Sakai M."/>
            <person name="Okubo T."/>
            <person name="Ikeda S."/>
        </authorList>
    </citation>
    <scope>NUCLEOTIDE SEQUENCE [LARGE SCALE GENOMIC DNA]</scope>
    <source>
        <strain evidence="3">S58</strain>
    </source>
</reference>
<dbReference type="Proteomes" id="UP000067448">
    <property type="component" value="Unassembled WGS sequence"/>
</dbReference>
<accession>A0A100JKX5</accession>
<comment type="caution">
    <text evidence="2">The sequence shown here is derived from an EMBL/GenBank/DDBJ whole genome shotgun (WGS) entry which is preliminary data.</text>
</comment>
<name>A0A100JKX5_STRSC</name>
<dbReference type="Pfam" id="PF12770">
    <property type="entry name" value="CHAT"/>
    <property type="match status" value="1"/>
</dbReference>
<organism evidence="2 3">
    <name type="scientific">Streptomyces scabiei</name>
    <dbReference type="NCBI Taxonomy" id="1930"/>
    <lineage>
        <taxon>Bacteria</taxon>
        <taxon>Bacillati</taxon>
        <taxon>Actinomycetota</taxon>
        <taxon>Actinomycetes</taxon>
        <taxon>Kitasatosporales</taxon>
        <taxon>Streptomycetaceae</taxon>
        <taxon>Streptomyces</taxon>
    </lineage>
</organism>
<gene>
    <name evidence="2" type="ORF">SsS58_01681</name>
</gene>
<evidence type="ECO:0000259" key="1">
    <source>
        <dbReference type="Pfam" id="PF12770"/>
    </source>
</evidence>
<dbReference type="OMA" id="WFQCLYL"/>
<dbReference type="RefSeq" id="WP_013001000.1">
    <property type="nucleotide sequence ID" value="NZ_BCMM01000005.1"/>
</dbReference>
<feature type="domain" description="CHAT" evidence="1">
    <location>
        <begin position="767"/>
        <end position="1018"/>
    </location>
</feature>
<dbReference type="EMBL" id="BCMM01000005">
    <property type="protein sequence ID" value="GAQ61332.1"/>
    <property type="molecule type" value="Genomic_DNA"/>
</dbReference>
<dbReference type="GeneID" id="24306491"/>
<evidence type="ECO:0000313" key="3">
    <source>
        <dbReference type="Proteomes" id="UP000067448"/>
    </source>
</evidence>
<dbReference type="AlphaFoldDB" id="A0A100JKX5"/>
<reference evidence="2 3" key="2">
    <citation type="journal article" date="2016" name="Genome Announc.">
        <title>Draft Genome Sequences of Streptomyces scabiei S58, Streptomyces turgidiscabies T45, and Streptomyces acidiscabies a10, the Pathogens of Potato Common Scab, Isolated in Japan.</title>
        <authorList>
            <person name="Tomihama T."/>
            <person name="Nishi Y."/>
            <person name="Sakai M."/>
            <person name="Ikenaga M."/>
            <person name="Okubo T."/>
            <person name="Ikeda S."/>
        </authorList>
    </citation>
    <scope>NUCLEOTIDE SEQUENCE [LARGE SCALE GENOMIC DNA]</scope>
    <source>
        <strain evidence="2 3">S58</strain>
    </source>
</reference>
<dbReference type="OrthoDB" id="4331905at2"/>
<sequence>MSVRDQEDEVRDALFDLVQDVHLHHLSEEAAERHIRSADWPLDQDLARLLVASGLQYVKDGSPSTGYLMARLLMALSEERWGRGMSSPWWLAADLLVEAVRLDLVVRPSGKRLRLACAVADEQIETLRQAGELDELAQTMYAAGILRVHPHLLGPGPGDATAIQRRQIRSQLRGSLFSTDAEDVDPDSIDAMPHPVDDALEALPYLYGALGLSRGHERARCLNGVNEALILVGDPAGEGWMTDLYLENARTAARLIDPARDPVNALRLRRILVDSDGEPVPDTLEELLPMPLPELLRALGERETWAVMEQALPLLRETGRRDLLRQLVTAAHTELPTPREPDQLWQLWLSHVHVLPGDPTPCPGEDTEAEIMRAFAETTSAPDPAPAATLHLAAHLYDAGDGRAACAAIERLPDVLPDWGPEAGTAVGYLLACVSAAAATQHETDGELADAVFRHAVAAHHHAVVGLGVQALLELELMVECAEAGSEDEVMRAGVLLRTSVAPRLCAGLFETAAFALVTAAQRLGSHTAGEQSWSALLMLHATAKGLDFSRALEVPGPRYSTPVLAELRQRAEELESRLGGAVPPRLDDFGEDLEMLCYAGPQEYAQGHSDQELQGNLRRSFDRQLSRSLYLPGPVEDGSAYPALSDVMAALPADTVLISLWIGWQPRDMEAVGPDGERAAALHLMTITAEGVQDVRVRPFLDTPNVLIQISQDGYRQTMHPFAQDVAEVRGVARADPLHREVTRLGEERLDFGDFFGTLGDVLTRLHGEGKRHLCFWAHGPFHYLPFPLLRLAGRPLADDWTVTTVPSPVCVTGPRDPEPRTGTGLVSLGAALGGTPWGLRPEPVLDDHAAAVAALSGGVTLVGPDATPASFLAGTEGARYVHVAAHGAHSQDTSWFQCLYLNPPEDGADGRLFAHDVLAYDMRGVDLVTLAACESALGRFDLADNPRGLPAAFLLAGARAVVGCLWPVRTDAATCFFGELYRHLTEHHDTLHAFRHAQSVTRDRFPQYRDWGTFTYHGGWTRPEPRNG</sequence>
<protein>
    <submittedName>
        <fullName evidence="2">CHAT domain protein</fullName>
    </submittedName>
</protein>
<proteinExistence type="predicted"/>
<evidence type="ECO:0000313" key="2">
    <source>
        <dbReference type="EMBL" id="GAQ61332.1"/>
    </source>
</evidence>